<evidence type="ECO:0000313" key="12">
    <source>
        <dbReference type="Proteomes" id="UP000033519"/>
    </source>
</evidence>
<comment type="cofactor">
    <cofactor evidence="8">
        <name>Zn(2+)</name>
        <dbReference type="ChEBI" id="CHEBI:29105"/>
    </cofactor>
    <text evidence="8">Binds 1 zinc ion per subunit.</text>
</comment>
<comment type="catalytic activity">
    <reaction evidence="7 8">
        <text>adenosine(34) in tRNA + H2O + H(+) = inosine(34) in tRNA + NH4(+)</text>
        <dbReference type="Rhea" id="RHEA:43168"/>
        <dbReference type="Rhea" id="RHEA-COMP:10373"/>
        <dbReference type="Rhea" id="RHEA-COMP:10374"/>
        <dbReference type="ChEBI" id="CHEBI:15377"/>
        <dbReference type="ChEBI" id="CHEBI:15378"/>
        <dbReference type="ChEBI" id="CHEBI:28938"/>
        <dbReference type="ChEBI" id="CHEBI:74411"/>
        <dbReference type="ChEBI" id="CHEBI:82852"/>
        <dbReference type="EC" id="3.5.4.33"/>
    </reaction>
</comment>
<dbReference type="InterPro" id="IPR016193">
    <property type="entry name" value="Cytidine_deaminase-like"/>
</dbReference>
<feature type="binding site" evidence="8">
    <location>
        <position position="52"/>
    </location>
    <ligand>
        <name>Zn(2+)</name>
        <dbReference type="ChEBI" id="CHEBI:29105"/>
        <note>catalytic</note>
    </ligand>
</feature>
<dbReference type="PROSITE" id="PS00903">
    <property type="entry name" value="CYT_DCMP_DEAMINASES_1"/>
    <property type="match status" value="1"/>
</dbReference>
<feature type="binding site" evidence="8">
    <location>
        <position position="82"/>
    </location>
    <ligand>
        <name>Zn(2+)</name>
        <dbReference type="ChEBI" id="CHEBI:29105"/>
        <note>catalytic</note>
    </ligand>
</feature>
<sequence>MPSQSPMDLALSLAEEAATYGEAPVGAVVMEGEVILAAERNRMKALNDPTAHAEILAIRTALAKRGTGRLDGCDLYVTLEPCAMCAGAIAHVRLRRVYFAAEDVKAGAVENGIRLFEQPTCHHHPEVIAGLGAGRSEAMLREFFKALR</sequence>
<proteinExistence type="inferred from homology"/>
<feature type="active site" description="Proton donor" evidence="8">
    <location>
        <position position="54"/>
    </location>
</feature>
<dbReference type="PANTHER" id="PTHR11079">
    <property type="entry name" value="CYTOSINE DEAMINASE FAMILY MEMBER"/>
    <property type="match status" value="1"/>
</dbReference>
<dbReference type="PROSITE" id="PS51747">
    <property type="entry name" value="CYT_DCMP_DEAMINASES_2"/>
    <property type="match status" value="1"/>
</dbReference>
<dbReference type="AlphaFoldDB" id="A0A0F5PX01"/>
<dbReference type="GO" id="GO:0002100">
    <property type="term" value="P:tRNA wobble adenosine to inosine editing"/>
    <property type="evidence" value="ECO:0007669"/>
    <property type="project" value="UniProtKB-UniRule"/>
</dbReference>
<evidence type="ECO:0000256" key="6">
    <source>
        <dbReference type="ARBA" id="ARBA00022833"/>
    </source>
</evidence>
<evidence type="ECO:0000256" key="2">
    <source>
        <dbReference type="ARBA" id="ARBA00011738"/>
    </source>
</evidence>
<keyword evidence="4 8" id="KW-0479">Metal-binding</keyword>
<dbReference type="EMBL" id="LAPV01000093">
    <property type="protein sequence ID" value="KKC33163.1"/>
    <property type="molecule type" value="Genomic_DNA"/>
</dbReference>
<dbReference type="InterPro" id="IPR002125">
    <property type="entry name" value="CMP_dCMP_dom"/>
</dbReference>
<evidence type="ECO:0000256" key="5">
    <source>
        <dbReference type="ARBA" id="ARBA00022801"/>
    </source>
</evidence>
<evidence type="ECO:0000313" key="11">
    <source>
        <dbReference type="EMBL" id="SFC29153.1"/>
    </source>
</evidence>
<keyword evidence="3 8" id="KW-0819">tRNA processing</keyword>
<evidence type="ECO:0000256" key="4">
    <source>
        <dbReference type="ARBA" id="ARBA00022723"/>
    </source>
</evidence>
<dbReference type="Pfam" id="PF00383">
    <property type="entry name" value="dCMP_cyt_deam_1"/>
    <property type="match status" value="1"/>
</dbReference>
<dbReference type="HAMAP" id="MF_00972">
    <property type="entry name" value="tRNA_aden_deaminase"/>
    <property type="match status" value="1"/>
</dbReference>
<reference evidence="11 13" key="2">
    <citation type="submission" date="2016-10" db="EMBL/GenBank/DDBJ databases">
        <authorList>
            <person name="de Groot N.N."/>
        </authorList>
    </citation>
    <scope>NUCLEOTIDE SEQUENCE [LARGE SCALE GENOMIC DNA]</scope>
    <source>
        <strain evidence="11 13">CGMCC 1.10210</strain>
    </source>
</reference>
<evidence type="ECO:0000256" key="7">
    <source>
        <dbReference type="ARBA" id="ARBA00048045"/>
    </source>
</evidence>
<feature type="binding site" evidence="8">
    <location>
        <position position="85"/>
    </location>
    <ligand>
        <name>Zn(2+)</name>
        <dbReference type="ChEBI" id="CHEBI:29105"/>
        <note>catalytic</note>
    </ligand>
</feature>
<comment type="similarity">
    <text evidence="1">Belongs to the cytidine and deoxycytidylate deaminase family. ADAT2 subfamily.</text>
</comment>
<organism evidence="11 13">
    <name type="scientific">Devosia psychrophila</name>
    <dbReference type="NCBI Taxonomy" id="728005"/>
    <lineage>
        <taxon>Bacteria</taxon>
        <taxon>Pseudomonadati</taxon>
        <taxon>Pseudomonadota</taxon>
        <taxon>Alphaproteobacteria</taxon>
        <taxon>Hyphomicrobiales</taxon>
        <taxon>Devosiaceae</taxon>
        <taxon>Devosia</taxon>
    </lineage>
</organism>
<dbReference type="SUPFAM" id="SSF53927">
    <property type="entry name" value="Cytidine deaminase-like"/>
    <property type="match status" value="1"/>
</dbReference>
<name>A0A0F5PX01_9HYPH</name>
<dbReference type="Proteomes" id="UP000033519">
    <property type="component" value="Unassembled WGS sequence"/>
</dbReference>
<reference evidence="10 12" key="1">
    <citation type="submission" date="2015-03" db="EMBL/GenBank/DDBJ databases">
        <authorList>
            <person name="Lepp D."/>
            <person name="Hassan Y.I."/>
            <person name="Li X.-Z."/>
            <person name="Zhou T."/>
        </authorList>
    </citation>
    <scope>NUCLEOTIDE SEQUENCE [LARGE SCALE GENOMIC DNA]</scope>
    <source>
        <strain evidence="10 12">Cr7-05</strain>
    </source>
</reference>
<keyword evidence="5 8" id="KW-0378">Hydrolase</keyword>
<dbReference type="PATRIC" id="fig|728005.3.peg.4493"/>
<dbReference type="EC" id="3.5.4.33" evidence="8"/>
<accession>A0A0F5PX01</accession>
<dbReference type="InterPro" id="IPR028883">
    <property type="entry name" value="tRNA_aden_deaminase"/>
</dbReference>
<dbReference type="PANTHER" id="PTHR11079:SF202">
    <property type="entry name" value="TRNA-SPECIFIC ADENOSINE DEAMINASE"/>
    <property type="match status" value="1"/>
</dbReference>
<evidence type="ECO:0000313" key="13">
    <source>
        <dbReference type="Proteomes" id="UP000182258"/>
    </source>
</evidence>
<evidence type="ECO:0000259" key="9">
    <source>
        <dbReference type="PROSITE" id="PS51747"/>
    </source>
</evidence>
<dbReference type="InterPro" id="IPR016192">
    <property type="entry name" value="APOBEC/CMP_deaminase_Zn-bd"/>
</dbReference>
<dbReference type="STRING" id="728005.SAMN04488059_103276"/>
<dbReference type="Proteomes" id="UP000182258">
    <property type="component" value="Unassembled WGS sequence"/>
</dbReference>
<evidence type="ECO:0000313" key="10">
    <source>
        <dbReference type="EMBL" id="KKC33163.1"/>
    </source>
</evidence>
<dbReference type="GO" id="GO:0052717">
    <property type="term" value="F:tRNA-specific adenosine-34 deaminase activity"/>
    <property type="evidence" value="ECO:0007669"/>
    <property type="project" value="UniProtKB-UniRule"/>
</dbReference>
<dbReference type="RefSeq" id="WP_046170651.1">
    <property type="nucleotide sequence ID" value="NZ_LAPV01000093.1"/>
</dbReference>
<dbReference type="CDD" id="cd01285">
    <property type="entry name" value="nucleoside_deaminase"/>
    <property type="match status" value="1"/>
</dbReference>
<comment type="function">
    <text evidence="8">Catalyzes the deamination of adenosine to inosine at the wobble position 34 of tRNA(Arg2).</text>
</comment>
<evidence type="ECO:0000256" key="8">
    <source>
        <dbReference type="HAMAP-Rule" id="MF_00972"/>
    </source>
</evidence>
<keyword evidence="6 8" id="KW-0862">Zinc</keyword>
<dbReference type="Gene3D" id="3.40.140.10">
    <property type="entry name" value="Cytidine Deaminase, domain 2"/>
    <property type="match status" value="1"/>
</dbReference>
<dbReference type="EMBL" id="FOMB01000003">
    <property type="protein sequence ID" value="SFC29153.1"/>
    <property type="molecule type" value="Genomic_DNA"/>
</dbReference>
<keyword evidence="12" id="KW-1185">Reference proteome</keyword>
<gene>
    <name evidence="8" type="primary">tadA</name>
    <name evidence="11" type="ORF">SAMN04488059_103276</name>
    <name evidence="10" type="ORF">WH91_08885</name>
</gene>
<evidence type="ECO:0000256" key="3">
    <source>
        <dbReference type="ARBA" id="ARBA00022694"/>
    </source>
</evidence>
<feature type="domain" description="CMP/dCMP-type deaminase" evidence="9">
    <location>
        <begin position="1"/>
        <end position="110"/>
    </location>
</feature>
<evidence type="ECO:0000256" key="1">
    <source>
        <dbReference type="ARBA" id="ARBA00010669"/>
    </source>
</evidence>
<comment type="subunit">
    <text evidence="2 8">Homodimer.</text>
</comment>
<dbReference type="GO" id="GO:0008270">
    <property type="term" value="F:zinc ion binding"/>
    <property type="evidence" value="ECO:0007669"/>
    <property type="project" value="UniProtKB-UniRule"/>
</dbReference>
<protein>
    <recommendedName>
        <fullName evidence="8">tRNA-specific adenosine deaminase</fullName>
        <ecNumber evidence="8">3.5.4.33</ecNumber>
    </recommendedName>
</protein>